<protein>
    <submittedName>
        <fullName evidence="1">Uncharacterized protein</fullName>
    </submittedName>
</protein>
<sequence length="103" mass="11703">MLEAEPGTSLLDEMADIGCCEFDMYRRERRSLSRWRSRSGIEVVECQYGGRELGPEDVRKVLVLASGSSALVVEARFAVTGDYSVRIDDLFEIKRDGRKVELR</sequence>
<evidence type="ECO:0000313" key="1">
    <source>
        <dbReference type="EMBL" id="HEQ88128.1"/>
    </source>
</evidence>
<reference evidence="1" key="1">
    <citation type="journal article" date="2020" name="mSystems">
        <title>Genome- and Community-Level Interaction Insights into Carbon Utilization and Element Cycling Functions of Hydrothermarchaeota in Hydrothermal Sediment.</title>
        <authorList>
            <person name="Zhou Z."/>
            <person name="Liu Y."/>
            <person name="Xu W."/>
            <person name="Pan J."/>
            <person name="Luo Z.H."/>
            <person name="Li M."/>
        </authorList>
    </citation>
    <scope>NUCLEOTIDE SEQUENCE [LARGE SCALE GENOMIC DNA]</scope>
    <source>
        <strain evidence="1">SpSt-186</strain>
    </source>
</reference>
<accession>A0A7V1ZHE5</accession>
<gene>
    <name evidence="1" type="ORF">ENP06_01810</name>
</gene>
<name>A0A7V1ZHE5_9BACT</name>
<proteinExistence type="predicted"/>
<comment type="caution">
    <text evidence="1">The sequence shown here is derived from an EMBL/GenBank/DDBJ whole genome shotgun (WGS) entry which is preliminary data.</text>
</comment>
<dbReference type="AlphaFoldDB" id="A0A7V1ZHE5"/>
<dbReference type="EMBL" id="DSHW01000135">
    <property type="protein sequence ID" value="HEQ88128.1"/>
    <property type="molecule type" value="Genomic_DNA"/>
</dbReference>
<organism evidence="1">
    <name type="scientific">Thermoanaerobaculum aquaticum</name>
    <dbReference type="NCBI Taxonomy" id="1312852"/>
    <lineage>
        <taxon>Bacteria</taxon>
        <taxon>Pseudomonadati</taxon>
        <taxon>Acidobacteriota</taxon>
        <taxon>Thermoanaerobaculia</taxon>
        <taxon>Thermoanaerobaculales</taxon>
        <taxon>Thermoanaerobaculaceae</taxon>
        <taxon>Thermoanaerobaculum</taxon>
    </lineage>
</organism>